<dbReference type="Pfam" id="PF03413">
    <property type="entry name" value="PepSY"/>
    <property type="match status" value="1"/>
</dbReference>
<evidence type="ECO:0000313" key="3">
    <source>
        <dbReference type="EMBL" id="QJR28326.1"/>
    </source>
</evidence>
<organism evidence="3 4">
    <name type="scientific">Limnobacter profundi</name>
    <dbReference type="NCBI Taxonomy" id="2732163"/>
    <lineage>
        <taxon>Bacteria</taxon>
        <taxon>Pseudomonadati</taxon>
        <taxon>Pseudomonadota</taxon>
        <taxon>Betaproteobacteria</taxon>
        <taxon>Burkholderiales</taxon>
        <taxon>Burkholderiaceae</taxon>
        <taxon>Limnobacter</taxon>
    </lineage>
</organism>
<sequence>MIRRPTPTLSALALILLTATLMAMPKASHADDDRSNATRDTEIVKAFGLISAEQAREIALKEAPGVVTELELDDRDYAKGWKWEVEVVNADGREVEVDLDAKTGKVLKVDKDWF</sequence>
<accession>A0ABX6N2N5</accession>
<dbReference type="EMBL" id="CP053084">
    <property type="protein sequence ID" value="QJR28326.1"/>
    <property type="molecule type" value="Genomic_DNA"/>
</dbReference>
<proteinExistence type="predicted"/>
<feature type="signal peptide" evidence="1">
    <location>
        <begin position="1"/>
        <end position="30"/>
    </location>
</feature>
<name>A0ABX6N2N5_9BURK</name>
<feature type="domain" description="PepSY" evidence="2">
    <location>
        <begin position="50"/>
        <end position="109"/>
    </location>
</feature>
<gene>
    <name evidence="3" type="ORF">HKT17_00710</name>
</gene>
<keyword evidence="4" id="KW-1185">Reference proteome</keyword>
<dbReference type="Gene3D" id="3.10.450.40">
    <property type="match status" value="1"/>
</dbReference>
<feature type="chain" id="PRO_5046601682" evidence="1">
    <location>
        <begin position="31"/>
        <end position="114"/>
    </location>
</feature>
<dbReference type="RefSeq" id="WP_105027871.1">
    <property type="nucleotide sequence ID" value="NZ_CP053084.1"/>
</dbReference>
<dbReference type="Proteomes" id="UP000501130">
    <property type="component" value="Chromosome"/>
</dbReference>
<keyword evidence="1" id="KW-0732">Signal</keyword>
<evidence type="ECO:0000259" key="2">
    <source>
        <dbReference type="Pfam" id="PF03413"/>
    </source>
</evidence>
<protein>
    <submittedName>
        <fullName evidence="3">PepSY domain-containing protein</fullName>
    </submittedName>
</protein>
<evidence type="ECO:0000313" key="4">
    <source>
        <dbReference type="Proteomes" id="UP000501130"/>
    </source>
</evidence>
<evidence type="ECO:0000256" key="1">
    <source>
        <dbReference type="SAM" id="SignalP"/>
    </source>
</evidence>
<reference evidence="3 4" key="1">
    <citation type="submission" date="2020-05" db="EMBL/GenBank/DDBJ databases">
        <title>Compete genome of Limnobacter sp. SAORIC-580.</title>
        <authorList>
            <person name="Song J."/>
            <person name="Cho J.-C."/>
        </authorList>
    </citation>
    <scope>NUCLEOTIDE SEQUENCE [LARGE SCALE GENOMIC DNA]</scope>
    <source>
        <strain evidence="3 4">SAORIC-580</strain>
    </source>
</reference>
<dbReference type="InterPro" id="IPR025711">
    <property type="entry name" value="PepSY"/>
</dbReference>